<dbReference type="InterPro" id="IPR008936">
    <property type="entry name" value="Rho_GTPase_activation_prot"/>
</dbReference>
<dbReference type="PANTHER" id="PTHR23176">
    <property type="entry name" value="RHO/RAC/CDC GTPASE-ACTIVATING PROTEIN"/>
    <property type="match status" value="1"/>
</dbReference>
<dbReference type="GO" id="GO:0007010">
    <property type="term" value="P:cytoskeleton organization"/>
    <property type="evidence" value="ECO:0007669"/>
    <property type="project" value="UniProtKB-ARBA"/>
</dbReference>
<feature type="region of interest" description="Disordered" evidence="3">
    <location>
        <begin position="1625"/>
        <end position="1645"/>
    </location>
</feature>
<dbReference type="GO" id="GO:0005085">
    <property type="term" value="F:guanyl-nucleotide exchange factor activity"/>
    <property type="evidence" value="ECO:0007669"/>
    <property type="project" value="UniProtKB-KW"/>
</dbReference>
<feature type="compositionally biased region" description="Polar residues" evidence="3">
    <location>
        <begin position="46"/>
        <end position="56"/>
    </location>
</feature>
<dbReference type="CDD" id="cd06224">
    <property type="entry name" value="REM"/>
    <property type="match status" value="1"/>
</dbReference>
<dbReference type="SUPFAM" id="SSF48366">
    <property type="entry name" value="Ras GEF"/>
    <property type="match status" value="2"/>
</dbReference>
<dbReference type="GO" id="GO:0005938">
    <property type="term" value="C:cell cortex"/>
    <property type="evidence" value="ECO:0007669"/>
    <property type="project" value="UniProtKB-ARBA"/>
</dbReference>
<feature type="domain" description="Rho-GAP" evidence="5">
    <location>
        <begin position="1785"/>
        <end position="1983"/>
    </location>
</feature>
<dbReference type="SUPFAM" id="SSF50729">
    <property type="entry name" value="PH domain-like"/>
    <property type="match status" value="1"/>
</dbReference>
<dbReference type="GO" id="GO:0007264">
    <property type="term" value="P:small GTPase-mediated signal transduction"/>
    <property type="evidence" value="ECO:0007669"/>
    <property type="project" value="InterPro"/>
</dbReference>
<dbReference type="SMART" id="SM00229">
    <property type="entry name" value="RasGEFN"/>
    <property type="match status" value="1"/>
</dbReference>
<dbReference type="Pfam" id="PF00618">
    <property type="entry name" value="RasGEF_N"/>
    <property type="match status" value="1"/>
</dbReference>
<dbReference type="Gene3D" id="1.10.555.10">
    <property type="entry name" value="Rho GTPase activation protein"/>
    <property type="match status" value="1"/>
</dbReference>
<dbReference type="InterPro" id="IPR000198">
    <property type="entry name" value="RhoGAP_dom"/>
</dbReference>
<dbReference type="SMART" id="SM00324">
    <property type="entry name" value="RhoGAP"/>
    <property type="match status" value="1"/>
</dbReference>
<dbReference type="SUPFAM" id="SSF48350">
    <property type="entry name" value="GTPase activation domain, GAP"/>
    <property type="match status" value="1"/>
</dbReference>
<feature type="region of interest" description="Disordered" evidence="3">
    <location>
        <begin position="1"/>
        <end position="135"/>
    </location>
</feature>
<evidence type="ECO:0000313" key="6">
    <source>
        <dbReference type="EMBL" id="SCU99734.1"/>
    </source>
</evidence>
<dbReference type="InterPro" id="IPR050729">
    <property type="entry name" value="Rho-GAP"/>
</dbReference>
<dbReference type="Proteomes" id="UP000189911">
    <property type="component" value="Chromosome F"/>
</dbReference>
<dbReference type="Pfam" id="PF00620">
    <property type="entry name" value="RhoGAP"/>
    <property type="match status" value="1"/>
</dbReference>
<dbReference type="GO" id="GO:0005096">
    <property type="term" value="F:GTPase activator activity"/>
    <property type="evidence" value="ECO:0007669"/>
    <property type="project" value="UniProtKB-KW"/>
</dbReference>
<gene>
    <name evidence="6" type="ORF">LANO_0F03400G</name>
</gene>
<dbReference type="CDD" id="cd00159">
    <property type="entry name" value="RhoGAP"/>
    <property type="match status" value="1"/>
</dbReference>
<accession>A0A1G4K745</accession>
<evidence type="ECO:0000256" key="2">
    <source>
        <dbReference type="PROSITE-ProRule" id="PRU00168"/>
    </source>
</evidence>
<reference evidence="7" key="1">
    <citation type="submission" date="2016-03" db="EMBL/GenBank/DDBJ databases">
        <authorList>
            <person name="Devillers Hugo."/>
        </authorList>
    </citation>
    <scope>NUCLEOTIDE SEQUENCE [LARGE SCALE GENOMIC DNA]</scope>
</reference>
<evidence type="ECO:0000256" key="3">
    <source>
        <dbReference type="SAM" id="MobiDB-lite"/>
    </source>
</evidence>
<dbReference type="PROSITE" id="PS50009">
    <property type="entry name" value="RASGEF_CAT"/>
    <property type="match status" value="1"/>
</dbReference>
<keyword evidence="2" id="KW-0344">Guanine-nucleotide releasing factor</keyword>
<feature type="compositionally biased region" description="Polar residues" evidence="3">
    <location>
        <begin position="770"/>
        <end position="785"/>
    </location>
</feature>
<feature type="compositionally biased region" description="Low complexity" evidence="3">
    <location>
        <begin position="1629"/>
        <end position="1645"/>
    </location>
</feature>
<dbReference type="SMART" id="SM00147">
    <property type="entry name" value="RasGEF"/>
    <property type="match status" value="1"/>
</dbReference>
<dbReference type="GO" id="GO:0005933">
    <property type="term" value="C:cellular bud"/>
    <property type="evidence" value="ECO:0007669"/>
    <property type="project" value="UniProtKB-ARBA"/>
</dbReference>
<dbReference type="EMBL" id="LT598452">
    <property type="protein sequence ID" value="SCU99734.1"/>
    <property type="molecule type" value="Genomic_DNA"/>
</dbReference>
<dbReference type="OrthoDB" id="79452at2759"/>
<feature type="region of interest" description="Disordered" evidence="3">
    <location>
        <begin position="761"/>
        <end position="788"/>
    </location>
</feature>
<organism evidence="6 7">
    <name type="scientific">Lachancea nothofagi CBS 11611</name>
    <dbReference type="NCBI Taxonomy" id="1266666"/>
    <lineage>
        <taxon>Eukaryota</taxon>
        <taxon>Fungi</taxon>
        <taxon>Dikarya</taxon>
        <taxon>Ascomycota</taxon>
        <taxon>Saccharomycotina</taxon>
        <taxon>Saccharomycetes</taxon>
        <taxon>Saccharomycetales</taxon>
        <taxon>Saccharomycetaceae</taxon>
        <taxon>Lachancea</taxon>
    </lineage>
</organism>
<keyword evidence="7" id="KW-1185">Reference proteome</keyword>
<feature type="compositionally biased region" description="Polar residues" evidence="3">
    <location>
        <begin position="66"/>
        <end position="95"/>
    </location>
</feature>
<feature type="compositionally biased region" description="Basic and acidic residues" evidence="3">
    <location>
        <begin position="18"/>
        <end position="27"/>
    </location>
</feature>
<protein>
    <submittedName>
        <fullName evidence="6">LANO_0F03400g1_1</fullName>
    </submittedName>
</protein>
<dbReference type="InterPro" id="IPR000651">
    <property type="entry name" value="Ras-like_Gua-exchang_fac_N"/>
</dbReference>
<dbReference type="InterPro" id="IPR001895">
    <property type="entry name" value="RASGEF_cat_dom"/>
</dbReference>
<evidence type="ECO:0000256" key="1">
    <source>
        <dbReference type="ARBA" id="ARBA00022468"/>
    </source>
</evidence>
<dbReference type="PANTHER" id="PTHR23176:SF96">
    <property type="entry name" value="GTPASE-ACTIVATING PROTEIN BEM2_IPL2"/>
    <property type="match status" value="1"/>
</dbReference>
<evidence type="ECO:0000313" key="7">
    <source>
        <dbReference type="Proteomes" id="UP000189911"/>
    </source>
</evidence>
<dbReference type="PROSITE" id="PS50238">
    <property type="entry name" value="RHOGAP"/>
    <property type="match status" value="1"/>
</dbReference>
<dbReference type="Pfam" id="PF00617">
    <property type="entry name" value="RasGEF"/>
    <property type="match status" value="1"/>
</dbReference>
<feature type="compositionally biased region" description="Polar residues" evidence="3">
    <location>
        <begin position="107"/>
        <end position="135"/>
    </location>
</feature>
<dbReference type="Gene3D" id="1.10.840.10">
    <property type="entry name" value="Ras guanine-nucleotide exchange factors catalytic domain"/>
    <property type="match status" value="1"/>
</dbReference>
<evidence type="ECO:0000259" key="5">
    <source>
        <dbReference type="PROSITE" id="PS50238"/>
    </source>
</evidence>
<evidence type="ECO:0000259" key="4">
    <source>
        <dbReference type="PROSITE" id="PS50009"/>
    </source>
</evidence>
<dbReference type="InterPro" id="IPR036964">
    <property type="entry name" value="RASGEF_cat_dom_sf"/>
</dbReference>
<feature type="domain" description="Ras-GEF" evidence="4">
    <location>
        <begin position="448"/>
        <end position="713"/>
    </location>
</feature>
<proteinExistence type="predicted"/>
<sequence>MKSLRWSGRGRKSSSAAADDRQAESPRGHSAGNPSSLASFSKHEGSATSSPHSTSLVKRPTVFGKQMTSSPSLYLSESGNRSNRSLMSSRGSISNEDMKNDKAASHAASTITDDRSTMVSQATDETPTTSTIKSGSLPSFNNDNYDNCTFKVGWVNKTAVPQVANNRDSRVYGNGNASLDPQSLGKKSTNYRLHRAVLKGSVLNLYKSGIGNVKFFDPNLSPPAHLLDHQYQDINYASSVTPTQAQPLGTDDQATLVEKQQKDLAYMSAEYPHPDLKLDKEGRLVSGSNESICHMVLFCPPLNDDDARKIIDILLILPLIDKFGTILNIFQLFGLTYTRHRAKLVNSARQHLQISAKADSLMTERLALVVKAILDVFPGFLLDDNLFSQIVDLVNVISLHDDEISTNLKIAIVERQNKLSTLCAFSKQRVAMEEVVQLTKVENFLNLDLDDFARGIHQINLKFIKEWSPQMDYSLLYESKFNENHIHMNPMVFRNTENVHFLGRLMITHLFNEQSRVSPRQTAKVLSAWVQLGCKFEKIGDMVSWLAIATIICSVPVLRLASTWQFVPELTLRVIFKDWVPTIVQLDRRQISSKSTNSVFILAPPNLNDAYIRENVIPFFGDLSITASDLPPDTKFKYLEKKIHRTKNAFYKWQQRIEQARKNDMGAGDSVSAVVTEPAQTTSKIYHYWRFHLDQEPMNINSIMELSLAVEPPQISQKQYSATSSRRSALLTGSYLPMLFNDVLPSYSLFPRESLIGAAGVSGNGGESAPQISSAQKISSPYNQSQDHDQGVITGVERIDEPVAKEISSKLSNKQKLLKLIRDAFNIDMDMFHVSDEIVFKAVNDIDGRSRPASVVIETPKRLSQHSSINTGRDSQDIARLSSTMETLDFFSTMGKSSGSINESYIQVVLKSATLDKLFDVLVLTTSVFSKVIETEDLEKYLSHERKRQSQSQSLRAQSPDNTSVGPLDYAFIRLLMDNDVFTETFFNTYKSFTTTTIALENIAKRFIGAVSGAVSISRVINHGRKKYPGGANTSRFSGFVDATSSNSRFPAWDLKVTEDDEVSLTYVAKIQIGAMEALLHLVSLHYSDFTDCLANNVTFLDILKIMDQEVNEEWRKRIDLFAKTKYLQPDFRDEITELESLQSTLKALFKRLRSCYQKQLYRPLGVNKTQRITQSYLKDFTAVSLRDLSYHLDDPSFQNDFYTSYQKLAFDDYSELSKWIYGLNEVVSDRMSLVSNQDWVDLSQVLELFSNESLISLYQYPLHSISHSIIQSAGSQLDDLEILNVFTWLTTLSADENSSVFDKLAPSVQLIIKLHISVTNFFILQIAHAGHSADSRVNACAVVLQMLNFSRWKNSSMDLFHDGKQDKGTTAISPHVPSFIESCLCNALVAPESRYFEMFWKKAYRKLAGPDATDAKDFSTVLEATAHQIKYFVEFGESHLSKSKNLAPCPGWLITRLLEISQFVPNMSIENSRMINFDKRRFVNNVIINFREMLPNSQTSHEEAAPVNINAAFVFHDIVDVGKAFRKLAKDTAADEARKSKYQATGLFNSVIVAEVDKIKRDQKKKLQLTVQDNDSKRKNILEQAVRHRNRLSSSSSVQSSVASVGLKVSPVEAEYAGTVKRSSYAANPSPRSSIISNSSSHSNGSMGKKLGDFLKRPFSIGGFSSSSSAHGLNAILLSGVQSNGSISPYELPDITSSVFRDSKPVYSIKTFEIKSCIPVNGINKLPQADHSLKIIMENGSEHIVQTINQHDMMEWLRVINLSKRYSFHSQKYKGKTSNKIFGVPIEDVCERECSIIPNIVVKLLEEIELRGLDEMGLYRVPGSVGSINALKNAFDEEGAVSNSFTLEDDRWFEINTIAGCFKLYLRELPDSLFTKEKLPLFVNLALAYKSNDIDYEEFKAGIKDALKSLPLYNFHMMKRTFEHLNRVDQHVEHNRMDATNLAIVFSMSFIDQENLASSMGPTLGALQAILQSFIRKPEDFF</sequence>
<feature type="compositionally biased region" description="Low complexity" evidence="3">
    <location>
        <begin position="1"/>
        <end position="17"/>
    </location>
</feature>
<keyword evidence="1" id="KW-0343">GTPase activation</keyword>
<name>A0A1G4K745_9SACH</name>
<dbReference type="InterPro" id="IPR023578">
    <property type="entry name" value="Ras_GEF_dom_sf"/>
</dbReference>